<gene>
    <name evidence="5" type="ordered locus">SBG_1467</name>
</gene>
<dbReference type="Proteomes" id="UP000000289">
    <property type="component" value="Chromosome"/>
</dbReference>
<dbReference type="eggNOG" id="COG0834">
    <property type="taxonomic scope" value="Bacteria"/>
</dbReference>
<dbReference type="SMART" id="SM00062">
    <property type="entry name" value="PBPb"/>
    <property type="match status" value="1"/>
</dbReference>
<protein>
    <submittedName>
        <fullName evidence="5">Putative periplasmic amino acid-binding protein</fullName>
    </submittedName>
</protein>
<evidence type="ECO:0000259" key="4">
    <source>
        <dbReference type="SMART" id="SM00062"/>
    </source>
</evidence>
<dbReference type="AlphaFoldDB" id="A0A0K0HAZ9"/>
<reference evidence="5 6" key="1">
    <citation type="journal article" date="2011" name="PLoS Pathog.">
        <title>Salmonella bongori provides insights into the evolution of the Salmonellae.</title>
        <authorList>
            <person name="Fookes M."/>
            <person name="Schroeder G.N."/>
            <person name="Langridge G.C."/>
            <person name="Blondel C.J."/>
            <person name="Mammina C."/>
            <person name="Connor T.R."/>
            <person name="Seth-Smith H."/>
            <person name="Vernikos G.S."/>
            <person name="Robinson K.S."/>
            <person name="Sanders M."/>
            <person name="Petty N.K."/>
            <person name="Kingsley R.A."/>
            <person name="Baumler A.J."/>
            <person name="Nuccio S.P."/>
            <person name="Contreras I."/>
            <person name="Santiviago C.A."/>
            <person name="Maskell D."/>
            <person name="Barrow P."/>
            <person name="Humphrey T."/>
            <person name="Nastasi A."/>
            <person name="Roberts M."/>
            <person name="Frankel G."/>
            <person name="Parkhill J."/>
            <person name="Dougan G."/>
            <person name="Thomson N.R."/>
        </authorList>
    </citation>
    <scope>NUCLEOTIDE SEQUENCE [LARGE SCALE GENOMIC DNA]</scope>
    <source>
        <strain evidence="6">ATCC 43975 / DSM 13772 / NCTC 12419</strain>
    </source>
</reference>
<evidence type="ECO:0000256" key="1">
    <source>
        <dbReference type="ARBA" id="ARBA00010333"/>
    </source>
</evidence>
<name>A0A0K0HAZ9_SALBC</name>
<dbReference type="GeneID" id="44980472"/>
<dbReference type="RefSeq" id="WP_000897696.1">
    <property type="nucleotide sequence ID" value="NC_015761.1"/>
</dbReference>
<keyword evidence="2 3" id="KW-0732">Signal</keyword>
<accession>A0A0K0HAZ9</accession>
<feature type="signal peptide" evidence="3">
    <location>
        <begin position="1"/>
        <end position="21"/>
    </location>
</feature>
<evidence type="ECO:0000313" key="6">
    <source>
        <dbReference type="Proteomes" id="UP000000289"/>
    </source>
</evidence>
<evidence type="ECO:0000313" key="5">
    <source>
        <dbReference type="EMBL" id="CCC30551.1"/>
    </source>
</evidence>
<evidence type="ECO:0000256" key="2">
    <source>
        <dbReference type="ARBA" id="ARBA00022729"/>
    </source>
</evidence>
<proteinExistence type="inferred from homology"/>
<dbReference type="InterPro" id="IPR001638">
    <property type="entry name" value="Solute-binding_3/MltF_N"/>
</dbReference>
<dbReference type="SUPFAM" id="SSF53850">
    <property type="entry name" value="Periplasmic binding protein-like II"/>
    <property type="match status" value="1"/>
</dbReference>
<comment type="similarity">
    <text evidence="1">Belongs to the bacterial solute-binding protein 3 family.</text>
</comment>
<evidence type="ECO:0000256" key="3">
    <source>
        <dbReference type="SAM" id="SignalP"/>
    </source>
</evidence>
<dbReference type="KEGG" id="sbg:SBG_1467"/>
<organism evidence="5 6">
    <name type="scientific">Salmonella bongori (strain ATCC 43975 / DSM 13772 / NCTC 12419)</name>
    <dbReference type="NCBI Taxonomy" id="218493"/>
    <lineage>
        <taxon>Bacteria</taxon>
        <taxon>Pseudomonadati</taxon>
        <taxon>Pseudomonadota</taxon>
        <taxon>Gammaproteobacteria</taxon>
        <taxon>Enterobacterales</taxon>
        <taxon>Enterobacteriaceae</taxon>
        <taxon>Salmonella</taxon>
    </lineage>
</organism>
<sequence>MLFKKIVLPVVLGIMSSSAFAGSIVEGKTLNVAVSPASPPMLFKNADGKLQGMDLELLSSYCQSRHCKLNITEYAWDGMLGAVASGQADIAFSGISITDKRKKVIDFSDPYYLNSFYLVSMANNKITIKNLSELNQYSIGYPRGMAYSDLIKNDLEPKGYYSLNKVKLYPTYNETITDLKNGNLDLAFIEEPVYFSFKNKQNMPIESRYVFKGVDQLGVAFKKGSPVRDDFNLWLKEQGPQKISSIVDKWMK</sequence>
<dbReference type="PANTHER" id="PTHR35936:SF36">
    <property type="entry name" value="ABC TRANSPORTER ARGININE-BINDING PROTEIN 1"/>
    <property type="match status" value="1"/>
</dbReference>
<dbReference type="Pfam" id="PF00497">
    <property type="entry name" value="SBP_bac_3"/>
    <property type="match status" value="1"/>
</dbReference>
<feature type="chain" id="PRO_5005331902" evidence="3">
    <location>
        <begin position="22"/>
        <end position="252"/>
    </location>
</feature>
<dbReference type="Gene3D" id="3.40.190.10">
    <property type="entry name" value="Periplasmic binding protein-like II"/>
    <property type="match status" value="2"/>
</dbReference>
<dbReference type="EMBL" id="FR877557">
    <property type="protein sequence ID" value="CCC30551.1"/>
    <property type="molecule type" value="Genomic_DNA"/>
</dbReference>
<dbReference type="PANTHER" id="PTHR35936">
    <property type="entry name" value="MEMBRANE-BOUND LYTIC MUREIN TRANSGLYCOSYLASE F"/>
    <property type="match status" value="1"/>
</dbReference>
<feature type="domain" description="Solute-binding protein family 3/N-terminal" evidence="4">
    <location>
        <begin position="29"/>
        <end position="252"/>
    </location>
</feature>